<evidence type="ECO:0000256" key="7">
    <source>
        <dbReference type="ARBA" id="ARBA00023310"/>
    </source>
</evidence>
<dbReference type="InterPro" id="IPR000711">
    <property type="entry name" value="ATPase_OSCP/dsu"/>
</dbReference>
<reference evidence="9" key="1">
    <citation type="journal article" date="2017" name="J. Phycol.">
        <title>Analysis of chloroplast genomes and a supermatrix inform reclassification of the Rhodomelaceae (Rhodophyta).</title>
        <authorList>
            <person name="Diaz-Tapia P."/>
            <person name="Maggs C.A."/>
            <person name="West J.A."/>
            <person name="Verbruggen H."/>
        </authorList>
    </citation>
    <scope>NUCLEOTIDE SEQUENCE</scope>
    <source>
        <strain evidence="9">PD745</strain>
    </source>
</reference>
<protein>
    <recommendedName>
        <fullName evidence="8">ATP synthase subunit delta, chloroplastic</fullName>
    </recommendedName>
    <alternativeName>
        <fullName evidence="8">ATP synthase F(1) sector subunit delta</fullName>
    </alternativeName>
    <alternativeName>
        <fullName evidence="8">F-type ATPase subunit delta</fullName>
    </alternativeName>
</protein>
<dbReference type="Pfam" id="PF00213">
    <property type="entry name" value="OSCP"/>
    <property type="match status" value="1"/>
</dbReference>
<sequence length="184" mass="20503">MSDQNLNNKIAIPYAEAILNIAQKKDLVNETTANLSSISVVLSESQDLQGLLLNPLASNLLKKETISNLFKDQVNDFILNFLLVLVDRRRITFLSVIIDKYLELTYQLKSITIAEVSSAIDLSDIQKESLVEQIKFITKASQVKLLVKTNPELIGGFIIRIGSKIIDVSLLGKLNRISLYLNAS</sequence>
<comment type="subcellular location">
    <subcellularLocation>
        <location evidence="1">Membrane</location>
    </subcellularLocation>
    <subcellularLocation>
        <location evidence="8">Plastid</location>
        <location evidence="8">Chloroplast thylakoid membrane</location>
        <topology evidence="8">Peripheral membrane protein</topology>
    </subcellularLocation>
</comment>
<keyword evidence="7 8" id="KW-0066">ATP synthesis</keyword>
<keyword evidence="9" id="KW-0934">Plastid</keyword>
<dbReference type="InterPro" id="IPR026015">
    <property type="entry name" value="ATP_synth_OSCP/delta_N_sf"/>
</dbReference>
<dbReference type="AlphaFoldDB" id="A0A1Z1ME50"/>
<evidence type="ECO:0000256" key="3">
    <source>
        <dbReference type="ARBA" id="ARBA00022448"/>
    </source>
</evidence>
<keyword evidence="3 8" id="KW-0813">Transport</keyword>
<dbReference type="GO" id="GO:0046933">
    <property type="term" value="F:proton-transporting ATP synthase activity, rotational mechanism"/>
    <property type="evidence" value="ECO:0007669"/>
    <property type="project" value="UniProtKB-UniRule"/>
</dbReference>
<dbReference type="HAMAP" id="MF_01416">
    <property type="entry name" value="ATP_synth_delta_bact"/>
    <property type="match status" value="1"/>
</dbReference>
<dbReference type="Gene3D" id="1.10.520.20">
    <property type="entry name" value="N-terminal domain of the delta subunit of the F1F0-ATP synthase"/>
    <property type="match status" value="1"/>
</dbReference>
<evidence type="ECO:0000256" key="8">
    <source>
        <dbReference type="HAMAP-Rule" id="MF_01416"/>
    </source>
</evidence>
<keyword evidence="9" id="KW-0150">Chloroplast</keyword>
<comment type="subunit">
    <text evidence="8">F-type ATPases have 2 components, F(1) - the catalytic core - and F(0) - the membrane proton channel. F(1) has five subunits: alpha(3), beta(3), gamma(1), delta(1), epsilon(1). CF(0) has four main subunits: a(1), b(1), b'(1) and c(10-14). The alpha and beta chains form an alternating ring which encloses part of the gamma chain. F(1) is attached to F(0) by a central stalk formed by the gamma and epsilon chains, while a peripheral stalk is formed by the delta, b and b' chains.</text>
</comment>
<comment type="function">
    <text evidence="8">F(1)F(0) ATP synthase produces ATP from ADP in the presence of a proton or sodium gradient. F-type ATPases consist of two structural domains, F(1) containing the extramembraneous catalytic core and F(0) containing the membrane proton channel, linked together by a central stalk and a peripheral stalk. During catalysis, ATP synthesis in the catalytic domain of F(1) is coupled via a rotary mechanism of the central stalk subunits to proton translocation.</text>
</comment>
<gene>
    <name evidence="8 9" type="primary">atpD</name>
</gene>
<evidence type="ECO:0000256" key="4">
    <source>
        <dbReference type="ARBA" id="ARBA00022781"/>
    </source>
</evidence>
<proteinExistence type="inferred from homology"/>
<accession>A0A1Z1ME50</accession>
<evidence type="ECO:0000256" key="5">
    <source>
        <dbReference type="ARBA" id="ARBA00023065"/>
    </source>
</evidence>
<evidence type="ECO:0000313" key="9">
    <source>
        <dbReference type="EMBL" id="ARW64142.1"/>
    </source>
</evidence>
<keyword evidence="8" id="KW-0139">CF(1)</keyword>
<evidence type="ECO:0000256" key="6">
    <source>
        <dbReference type="ARBA" id="ARBA00023136"/>
    </source>
</evidence>
<dbReference type="NCBIfam" id="TIGR01145">
    <property type="entry name" value="ATP_synt_delta"/>
    <property type="match status" value="1"/>
</dbReference>
<dbReference type="InterPro" id="IPR020781">
    <property type="entry name" value="ATPase_OSCP/d_CS"/>
</dbReference>
<dbReference type="SUPFAM" id="SSF47928">
    <property type="entry name" value="N-terminal domain of the delta subunit of the F1F0-ATP synthase"/>
    <property type="match status" value="1"/>
</dbReference>
<organism evidence="9">
    <name type="scientific">Chondria sp.</name>
    <name type="common">in: red algae</name>
    <dbReference type="NCBI Taxonomy" id="1982705"/>
    <lineage>
        <taxon>Eukaryota</taxon>
        <taxon>Rhodophyta</taxon>
        <taxon>Florideophyceae</taxon>
        <taxon>Rhodymeniophycidae</taxon>
        <taxon>Ceramiales</taxon>
        <taxon>Rhodomelaceae</taxon>
        <taxon>Chondrieae</taxon>
        <taxon>Chondria</taxon>
    </lineage>
</organism>
<geneLocation type="chloroplast" evidence="9"/>
<keyword evidence="8" id="KW-0793">Thylakoid</keyword>
<evidence type="ECO:0000256" key="1">
    <source>
        <dbReference type="ARBA" id="ARBA00004370"/>
    </source>
</evidence>
<dbReference type="GO" id="GO:0009535">
    <property type="term" value="C:chloroplast thylakoid membrane"/>
    <property type="evidence" value="ECO:0007669"/>
    <property type="project" value="UniProtKB-SubCell"/>
</dbReference>
<name>A0A1Z1ME50_9FLOR</name>
<keyword evidence="6 8" id="KW-0472">Membrane</keyword>
<keyword evidence="4 8" id="KW-0375">Hydrogen ion transport</keyword>
<dbReference type="GO" id="GO:0045259">
    <property type="term" value="C:proton-transporting ATP synthase complex"/>
    <property type="evidence" value="ECO:0007669"/>
    <property type="project" value="UniProtKB-KW"/>
</dbReference>
<evidence type="ECO:0000256" key="2">
    <source>
        <dbReference type="ARBA" id="ARBA00007046"/>
    </source>
</evidence>
<dbReference type="PRINTS" id="PR00125">
    <property type="entry name" value="ATPASEDELTA"/>
</dbReference>
<dbReference type="PANTHER" id="PTHR11910">
    <property type="entry name" value="ATP SYNTHASE DELTA CHAIN"/>
    <property type="match status" value="1"/>
</dbReference>
<comment type="similarity">
    <text evidence="2 8">Belongs to the ATPase delta chain family.</text>
</comment>
<comment type="function">
    <text evidence="8">This protein is part of the stalk that links CF(0) to CF(1). It either transmits conformational changes from CF(0) to CF(1) or is implicated in proton conduction.</text>
</comment>
<dbReference type="PROSITE" id="PS00389">
    <property type="entry name" value="ATPASE_DELTA"/>
    <property type="match status" value="1"/>
</dbReference>
<keyword evidence="5 8" id="KW-0406">Ion transport</keyword>
<dbReference type="EMBL" id="MF101431">
    <property type="protein sequence ID" value="ARW64142.1"/>
    <property type="molecule type" value="Genomic_DNA"/>
</dbReference>